<gene>
    <name evidence="3" type="ORF">QWF21_11235</name>
</gene>
<comment type="similarity">
    <text evidence="1">Belongs to the LysR transcriptional regulatory family.</text>
</comment>
<accession>A0ABU7JI86</accession>
<sequence length="60" mass="7171">MQPSYLVKDFIASGRLRVILPEWSLPELDIHALYPSRRYMPVALRALLDFLVQRFEQQPW</sequence>
<organism evidence="3 4">
    <name type="scientific">Alkalimonas mucilaginosa</name>
    <dbReference type="NCBI Taxonomy" id="3057676"/>
    <lineage>
        <taxon>Bacteria</taxon>
        <taxon>Pseudomonadati</taxon>
        <taxon>Pseudomonadota</taxon>
        <taxon>Gammaproteobacteria</taxon>
        <taxon>Alkalimonas</taxon>
    </lineage>
</organism>
<proteinExistence type="inferred from homology"/>
<dbReference type="InterPro" id="IPR058163">
    <property type="entry name" value="LysR-type_TF_proteobact-type"/>
</dbReference>
<dbReference type="Pfam" id="PF03466">
    <property type="entry name" value="LysR_substrate"/>
    <property type="match status" value="1"/>
</dbReference>
<evidence type="ECO:0000313" key="4">
    <source>
        <dbReference type="Proteomes" id="UP001339167"/>
    </source>
</evidence>
<dbReference type="Proteomes" id="UP001339167">
    <property type="component" value="Unassembled WGS sequence"/>
</dbReference>
<comment type="caution">
    <text evidence="3">The sequence shown here is derived from an EMBL/GenBank/DDBJ whole genome shotgun (WGS) entry which is preliminary data.</text>
</comment>
<reference evidence="3 4" key="1">
    <citation type="submission" date="2023-06" db="EMBL/GenBank/DDBJ databases">
        <title>Alkalimonas sp., MEB004 an alkaliphilic bacterium isolated from Lonar Lake, India.</title>
        <authorList>
            <person name="Joshi A."/>
            <person name="Thite S."/>
        </authorList>
    </citation>
    <scope>NUCLEOTIDE SEQUENCE [LARGE SCALE GENOMIC DNA]</scope>
    <source>
        <strain evidence="3 4">MEB004</strain>
    </source>
</reference>
<dbReference type="RefSeq" id="WP_330088144.1">
    <property type="nucleotide sequence ID" value="NZ_JAUGZK010000007.1"/>
</dbReference>
<dbReference type="InterPro" id="IPR005119">
    <property type="entry name" value="LysR_subst-bd"/>
</dbReference>
<evidence type="ECO:0000259" key="2">
    <source>
        <dbReference type="Pfam" id="PF03466"/>
    </source>
</evidence>
<name>A0ABU7JI86_9GAMM</name>
<keyword evidence="4" id="KW-1185">Reference proteome</keyword>
<evidence type="ECO:0000256" key="1">
    <source>
        <dbReference type="ARBA" id="ARBA00009437"/>
    </source>
</evidence>
<evidence type="ECO:0000313" key="3">
    <source>
        <dbReference type="EMBL" id="MEE2024820.1"/>
    </source>
</evidence>
<dbReference type="SUPFAM" id="SSF53850">
    <property type="entry name" value="Periplasmic binding protein-like II"/>
    <property type="match status" value="1"/>
</dbReference>
<protein>
    <submittedName>
        <fullName evidence="3">LysR substrate-binding domain-containing protein</fullName>
    </submittedName>
</protein>
<dbReference type="PANTHER" id="PTHR30537">
    <property type="entry name" value="HTH-TYPE TRANSCRIPTIONAL REGULATOR"/>
    <property type="match status" value="1"/>
</dbReference>
<dbReference type="EMBL" id="JAUGZK010000007">
    <property type="protein sequence ID" value="MEE2024820.1"/>
    <property type="molecule type" value="Genomic_DNA"/>
</dbReference>
<dbReference type="Gene3D" id="3.40.190.290">
    <property type="match status" value="1"/>
</dbReference>
<feature type="domain" description="LysR substrate-binding" evidence="2">
    <location>
        <begin position="3"/>
        <end position="55"/>
    </location>
</feature>
<dbReference type="PANTHER" id="PTHR30537:SF5">
    <property type="entry name" value="HTH-TYPE TRANSCRIPTIONAL ACTIVATOR TTDR-RELATED"/>
    <property type="match status" value="1"/>
</dbReference>